<dbReference type="InterPro" id="IPR029063">
    <property type="entry name" value="SAM-dependent_MTases_sf"/>
</dbReference>
<evidence type="ECO:0000313" key="1">
    <source>
        <dbReference type="EMBL" id="EXL65100.1"/>
    </source>
</evidence>
<dbReference type="AlphaFoldDB" id="X0GYW8"/>
<accession>X0GYW8</accession>
<organism evidence="1">
    <name type="scientific">Fusarium oxysporum f. sp. conglutinans race 2 54008</name>
    <dbReference type="NCBI Taxonomy" id="1089457"/>
    <lineage>
        <taxon>Eukaryota</taxon>
        <taxon>Fungi</taxon>
        <taxon>Dikarya</taxon>
        <taxon>Ascomycota</taxon>
        <taxon>Pezizomycotina</taxon>
        <taxon>Sordariomycetes</taxon>
        <taxon>Hypocreomycetidae</taxon>
        <taxon>Hypocreales</taxon>
        <taxon>Nectriaceae</taxon>
        <taxon>Fusarium</taxon>
        <taxon>Fusarium oxysporum species complex</taxon>
    </lineage>
</organism>
<feature type="non-terminal residue" evidence="1">
    <location>
        <position position="1"/>
    </location>
</feature>
<protein>
    <submittedName>
        <fullName evidence="1">Uncharacterized protein</fullName>
    </submittedName>
</protein>
<dbReference type="HOGENOM" id="CLU_3282309_0_0_1"/>
<gene>
    <name evidence="1" type="ORF">FOPG_18663</name>
</gene>
<dbReference type="EMBL" id="JH659202">
    <property type="protein sequence ID" value="EXL65100.1"/>
    <property type="molecule type" value="Genomic_DNA"/>
</dbReference>
<proteinExistence type="predicted"/>
<dbReference type="Gene3D" id="3.40.50.150">
    <property type="entry name" value="Vaccinia Virus protein VP39"/>
    <property type="match status" value="1"/>
</dbReference>
<reference evidence="1" key="2">
    <citation type="submission" date="2012-05" db="EMBL/GenBank/DDBJ databases">
        <title>The Genome Annotation of Fusarium oxysporum PHW808.</title>
        <authorList>
            <consortium name="The Broad Institute Genomics Platform"/>
            <person name="Ma L.-J."/>
            <person name="Corby-Kistler H."/>
            <person name="Broz K."/>
            <person name="Gale L.R."/>
            <person name="Jonkers W."/>
            <person name="O'Donnell K."/>
            <person name="Ploetz R."/>
            <person name="Steinberg C."/>
            <person name="Schwartz D.C."/>
            <person name="VanEtten H."/>
            <person name="Zhou S."/>
            <person name="Young S.K."/>
            <person name="Zeng Q."/>
            <person name="Gargeya S."/>
            <person name="Fitzgerald M."/>
            <person name="Abouelleil A."/>
            <person name="Alvarado L."/>
            <person name="Chapman S.B."/>
            <person name="Gainer-Dewar J."/>
            <person name="Goldberg J."/>
            <person name="Griggs A."/>
            <person name="Gujja S."/>
            <person name="Hansen M."/>
            <person name="Howarth C."/>
            <person name="Imamovic A."/>
            <person name="Ireland A."/>
            <person name="Larimer J."/>
            <person name="McCowan C."/>
            <person name="Murphy C."/>
            <person name="Pearson M."/>
            <person name="Poon T.W."/>
            <person name="Priest M."/>
            <person name="Roberts A."/>
            <person name="Saif S."/>
            <person name="Shea T."/>
            <person name="Sykes S."/>
            <person name="Wortman J."/>
            <person name="Nusbaum C."/>
            <person name="Birren B."/>
        </authorList>
    </citation>
    <scope>NUCLEOTIDE SEQUENCE</scope>
    <source>
        <strain evidence="1">54008</strain>
    </source>
</reference>
<name>X0GYW8_FUSOX</name>
<dbReference type="Proteomes" id="UP000030676">
    <property type="component" value="Unassembled WGS sequence"/>
</dbReference>
<reference evidence="1" key="1">
    <citation type="submission" date="2011-11" db="EMBL/GenBank/DDBJ databases">
        <title>The Genome Sequence of Fusarium oxysporum PHW808.</title>
        <authorList>
            <consortium name="The Broad Institute Genome Sequencing Platform"/>
            <person name="Ma L.-J."/>
            <person name="Gale L.R."/>
            <person name="Schwartz D.C."/>
            <person name="Zhou S."/>
            <person name="Corby-Kistler H."/>
            <person name="Young S.K."/>
            <person name="Zeng Q."/>
            <person name="Gargeya S."/>
            <person name="Fitzgerald M."/>
            <person name="Haas B."/>
            <person name="Abouelleil A."/>
            <person name="Alvarado L."/>
            <person name="Arachchi H.M."/>
            <person name="Berlin A."/>
            <person name="Brown A."/>
            <person name="Chapman S.B."/>
            <person name="Chen Z."/>
            <person name="Dunbar C."/>
            <person name="Freedman E."/>
            <person name="Gearin G."/>
            <person name="Goldberg J."/>
            <person name="Griggs A."/>
            <person name="Gujja S."/>
            <person name="Heiman D."/>
            <person name="Howarth C."/>
            <person name="Larson L."/>
            <person name="Lui A."/>
            <person name="MacDonald P.J.P."/>
            <person name="Montmayeur A."/>
            <person name="Murphy C."/>
            <person name="Neiman D."/>
            <person name="Pearson M."/>
            <person name="Priest M."/>
            <person name="Roberts A."/>
            <person name="Saif S."/>
            <person name="Shea T."/>
            <person name="Shenoy N."/>
            <person name="Sisk P."/>
            <person name="Stolte C."/>
            <person name="Sykes S."/>
            <person name="Wortman J."/>
            <person name="Nusbaum C."/>
            <person name="Birren B."/>
        </authorList>
    </citation>
    <scope>NUCLEOTIDE SEQUENCE [LARGE SCALE GENOMIC DNA]</scope>
    <source>
        <strain evidence="1">54008</strain>
    </source>
</reference>
<sequence>AKKRTENEWRQLIESVGLTVLKIWRPLKLMESIIKGELDQN</sequence>